<protein>
    <recommendedName>
        <fullName evidence="4">Class I/II aminotransferase</fullName>
    </recommendedName>
</protein>
<accession>A0A0G8ED05</accession>
<gene>
    <name evidence="2" type="ORF">B4077_6199</name>
</gene>
<sequence>MDKKKKQRVRRAIFIGVVAMIVSLCIGSEFQDRNGKSYAPAKYFETGTKFISF</sequence>
<dbReference type="EMBL" id="LCYI01000063">
    <property type="protein sequence ID" value="KLA22071.1"/>
    <property type="molecule type" value="Genomic_DNA"/>
</dbReference>
<name>A0A0G8ED05_BACCE</name>
<dbReference type="Proteomes" id="UP000035214">
    <property type="component" value="Unassembled WGS sequence"/>
</dbReference>
<evidence type="ECO:0008006" key="4">
    <source>
        <dbReference type="Google" id="ProtNLM"/>
    </source>
</evidence>
<organism evidence="2 3">
    <name type="scientific">Bacillus cereus</name>
    <dbReference type="NCBI Taxonomy" id="1396"/>
    <lineage>
        <taxon>Bacteria</taxon>
        <taxon>Bacillati</taxon>
        <taxon>Bacillota</taxon>
        <taxon>Bacilli</taxon>
        <taxon>Bacillales</taxon>
        <taxon>Bacillaceae</taxon>
        <taxon>Bacillus</taxon>
        <taxon>Bacillus cereus group</taxon>
    </lineage>
</organism>
<comment type="caution">
    <text evidence="2">The sequence shown here is derived from an EMBL/GenBank/DDBJ whole genome shotgun (WGS) entry which is preliminary data.</text>
</comment>
<proteinExistence type="predicted"/>
<feature type="transmembrane region" description="Helical" evidence="1">
    <location>
        <begin position="12"/>
        <end position="30"/>
    </location>
</feature>
<reference evidence="2 3" key="1">
    <citation type="submission" date="2015-04" db="EMBL/GenBank/DDBJ databases">
        <title>Draft Genome Sequences of Eight Spore-Forming Food Isolates of Bacillus cereus Genome sequencing.</title>
        <authorList>
            <person name="Krawcyk A.O."/>
            <person name="de Jong A."/>
            <person name="Eijlander R.T."/>
            <person name="Berendsen E.M."/>
            <person name="Holsappel S."/>
            <person name="Wells-Bennik M."/>
            <person name="Kuipers O.P."/>
        </authorList>
    </citation>
    <scope>NUCLEOTIDE SEQUENCE [LARGE SCALE GENOMIC DNA]</scope>
    <source>
        <strain evidence="2 3">B4077</strain>
    </source>
</reference>
<evidence type="ECO:0000313" key="2">
    <source>
        <dbReference type="EMBL" id="KLA22071.1"/>
    </source>
</evidence>
<keyword evidence="1" id="KW-1133">Transmembrane helix</keyword>
<dbReference type="AlphaFoldDB" id="A0A0G8ED05"/>
<evidence type="ECO:0000256" key="1">
    <source>
        <dbReference type="SAM" id="Phobius"/>
    </source>
</evidence>
<dbReference type="RefSeq" id="WP_046956947.1">
    <property type="nucleotide sequence ID" value="NZ_LCYI01000063.1"/>
</dbReference>
<evidence type="ECO:0000313" key="3">
    <source>
        <dbReference type="Proteomes" id="UP000035214"/>
    </source>
</evidence>
<dbReference type="PATRIC" id="fig|1396.428.peg.2668"/>
<keyword evidence="1" id="KW-0472">Membrane</keyword>
<keyword evidence="1" id="KW-0812">Transmembrane</keyword>